<dbReference type="Proteomes" id="UP001597145">
    <property type="component" value="Unassembled WGS sequence"/>
</dbReference>
<evidence type="ECO:0000259" key="1">
    <source>
        <dbReference type="Pfam" id="PF03551"/>
    </source>
</evidence>
<comment type="caution">
    <text evidence="2">The sequence shown here is derived from an EMBL/GenBank/DDBJ whole genome shotgun (WGS) entry which is preliminary data.</text>
</comment>
<dbReference type="InterPro" id="IPR036388">
    <property type="entry name" value="WH-like_DNA-bd_sf"/>
</dbReference>
<dbReference type="PANTHER" id="PTHR43252">
    <property type="entry name" value="TRANSCRIPTIONAL REGULATOR YQJI"/>
    <property type="match status" value="1"/>
</dbReference>
<dbReference type="PANTHER" id="PTHR43252:SF6">
    <property type="entry name" value="NEGATIVE TRANSCRIPTION REGULATOR PADR"/>
    <property type="match status" value="1"/>
</dbReference>
<accession>A0ABW4FVA1</accession>
<dbReference type="Pfam" id="PF03551">
    <property type="entry name" value="PadR"/>
    <property type="match status" value="1"/>
</dbReference>
<evidence type="ECO:0000313" key="2">
    <source>
        <dbReference type="EMBL" id="MFD1533561.1"/>
    </source>
</evidence>
<dbReference type="RefSeq" id="WP_343985569.1">
    <property type="nucleotide sequence ID" value="NZ_BAAAJG010000026.1"/>
</dbReference>
<protein>
    <submittedName>
        <fullName evidence="2">PadR family transcriptional regulator</fullName>
    </submittedName>
</protein>
<keyword evidence="3" id="KW-1185">Reference proteome</keyword>
<evidence type="ECO:0000313" key="3">
    <source>
        <dbReference type="Proteomes" id="UP001597145"/>
    </source>
</evidence>
<feature type="domain" description="Transcription regulator PadR N-terminal" evidence="1">
    <location>
        <begin position="21"/>
        <end position="91"/>
    </location>
</feature>
<gene>
    <name evidence="2" type="ORF">ACFSCY_29460</name>
</gene>
<sequence>MPPPGATRPRARAVNSTAAALLGLLHGGPMTGGQLVSAAVEQFGSFFSVTRSQVYRELPTLAEAGLVRLGAQGPRASQQYAITAAGKRAFKSWLTSGGGADSLRSPLVLRLLHAGALTEKQRTELVDTSREAYAARLDAARKVARGEPDPYRKAVADFAVAHMRAMLKLLDAIPYG</sequence>
<proteinExistence type="predicted"/>
<organism evidence="2 3">
    <name type="scientific">Pseudonocardia aurantiaca</name>
    <dbReference type="NCBI Taxonomy" id="75290"/>
    <lineage>
        <taxon>Bacteria</taxon>
        <taxon>Bacillati</taxon>
        <taxon>Actinomycetota</taxon>
        <taxon>Actinomycetes</taxon>
        <taxon>Pseudonocardiales</taxon>
        <taxon>Pseudonocardiaceae</taxon>
        <taxon>Pseudonocardia</taxon>
    </lineage>
</organism>
<dbReference type="SUPFAM" id="SSF46785">
    <property type="entry name" value="Winged helix' DNA-binding domain"/>
    <property type="match status" value="1"/>
</dbReference>
<dbReference type="EMBL" id="JBHUCP010000025">
    <property type="protein sequence ID" value="MFD1533561.1"/>
    <property type="molecule type" value="Genomic_DNA"/>
</dbReference>
<reference evidence="3" key="1">
    <citation type="journal article" date="2019" name="Int. J. Syst. Evol. Microbiol.">
        <title>The Global Catalogue of Microorganisms (GCM) 10K type strain sequencing project: providing services to taxonomists for standard genome sequencing and annotation.</title>
        <authorList>
            <consortium name="The Broad Institute Genomics Platform"/>
            <consortium name="The Broad Institute Genome Sequencing Center for Infectious Disease"/>
            <person name="Wu L."/>
            <person name="Ma J."/>
        </authorList>
    </citation>
    <scope>NUCLEOTIDE SEQUENCE [LARGE SCALE GENOMIC DNA]</scope>
    <source>
        <strain evidence="3">JCM 12165</strain>
    </source>
</reference>
<dbReference type="InterPro" id="IPR036390">
    <property type="entry name" value="WH_DNA-bd_sf"/>
</dbReference>
<dbReference type="Gene3D" id="1.10.10.10">
    <property type="entry name" value="Winged helix-like DNA-binding domain superfamily/Winged helix DNA-binding domain"/>
    <property type="match status" value="1"/>
</dbReference>
<dbReference type="InterPro" id="IPR005149">
    <property type="entry name" value="Tscrpt_reg_PadR_N"/>
</dbReference>
<name>A0ABW4FVA1_9PSEU</name>